<dbReference type="STRING" id="1121485.GCA_000426485_00539"/>
<dbReference type="RefSeq" id="WP_134436473.1">
    <property type="nucleotide sequence ID" value="NZ_SOML01000006.1"/>
</dbReference>
<dbReference type="Proteomes" id="UP000297861">
    <property type="component" value="Unassembled WGS sequence"/>
</dbReference>
<feature type="transmembrane region" description="Helical" evidence="1">
    <location>
        <begin position="86"/>
        <end position="108"/>
    </location>
</feature>
<keyword evidence="4" id="KW-1185">Reference proteome</keyword>
<dbReference type="EMBL" id="SOML01000006">
    <property type="protein sequence ID" value="TFD96112.1"/>
    <property type="molecule type" value="Genomic_DNA"/>
</dbReference>
<comment type="caution">
    <text evidence="3">The sequence shown here is derived from an EMBL/GenBank/DDBJ whole genome shotgun (WGS) entry which is preliminary data.</text>
</comment>
<accession>A0A4Y8L3N9</accession>
<dbReference type="InterPro" id="IPR048376">
    <property type="entry name" value="YqiJ_N"/>
</dbReference>
<feature type="transmembrane region" description="Helical" evidence="1">
    <location>
        <begin position="15"/>
        <end position="37"/>
    </location>
</feature>
<dbReference type="OrthoDB" id="996420at2"/>
<keyword evidence="1" id="KW-0812">Transmembrane</keyword>
<reference evidence="3 4" key="1">
    <citation type="submission" date="2019-03" db="EMBL/GenBank/DDBJ databases">
        <title>San Antonio Military Medical Center submission to MRSN (WRAIR), pending publication.</title>
        <authorList>
            <person name="Blyth D.M."/>
            <person name="Mccarthy S.L."/>
            <person name="Schall S.E."/>
            <person name="Stam J.A."/>
            <person name="Ong A.C."/>
            <person name="Mcgann P.T."/>
        </authorList>
    </citation>
    <scope>NUCLEOTIDE SEQUENCE [LARGE SCALE GENOMIC DNA]</scope>
    <source>
        <strain evidence="3 4">MRSN571793</strain>
    </source>
</reference>
<organism evidence="3 4">
    <name type="scientific">Dysgonomonas capnocytophagoides</name>
    <dbReference type="NCBI Taxonomy" id="45254"/>
    <lineage>
        <taxon>Bacteria</taxon>
        <taxon>Pseudomonadati</taxon>
        <taxon>Bacteroidota</taxon>
        <taxon>Bacteroidia</taxon>
        <taxon>Bacteroidales</taxon>
        <taxon>Dysgonomonadaceae</taxon>
        <taxon>Dysgonomonas</taxon>
    </lineage>
</organism>
<evidence type="ECO:0000259" key="2">
    <source>
        <dbReference type="Pfam" id="PF21001"/>
    </source>
</evidence>
<proteinExistence type="predicted"/>
<feature type="domain" description="Inner membrane protein YqiJ N-terminal" evidence="2">
    <location>
        <begin position="12"/>
        <end position="129"/>
    </location>
</feature>
<evidence type="ECO:0000256" key="1">
    <source>
        <dbReference type="SAM" id="Phobius"/>
    </source>
</evidence>
<dbReference type="AlphaFoldDB" id="A0A4Y8L3N9"/>
<feature type="transmembrane region" description="Helical" evidence="1">
    <location>
        <begin position="114"/>
        <end position="135"/>
    </location>
</feature>
<dbReference type="Pfam" id="PF21001">
    <property type="entry name" value="YqiJ_N"/>
    <property type="match status" value="1"/>
</dbReference>
<sequence length="219" mass="24182">MDIMYTLFNPLPNGIATILMIIIILYWIFALIGGLGMDDLDLGIDFSHDVDIDAGIDVDHDVHVDAGHGGGFLQALQFLNLGRVPFMIVLTVFILFLWITTLVTTHFINLSAWGNWSAIILLPALVVSLFITGWVTKPLAGFFHQIGYNGEKAIDFFGCSGKMLSSIEGDKIGVAEFLIGKNPIRLNVKSMQGEKLSYGDYVIITRMPDEGNVYQVVKN</sequence>
<evidence type="ECO:0000313" key="4">
    <source>
        <dbReference type="Proteomes" id="UP000297861"/>
    </source>
</evidence>
<keyword evidence="1" id="KW-0472">Membrane</keyword>
<protein>
    <submittedName>
        <fullName evidence="3">DUF1449 family protein</fullName>
    </submittedName>
</protein>
<keyword evidence="1" id="KW-1133">Transmembrane helix</keyword>
<name>A0A4Y8L3N9_9BACT</name>
<gene>
    <name evidence="3" type="ORF">E2605_11000</name>
</gene>
<evidence type="ECO:0000313" key="3">
    <source>
        <dbReference type="EMBL" id="TFD96112.1"/>
    </source>
</evidence>